<dbReference type="FunFam" id="3.80.10.10:FF:000041">
    <property type="entry name" value="LRR receptor-like serine/threonine-protein kinase ERECTA"/>
    <property type="match status" value="1"/>
</dbReference>
<dbReference type="InterPro" id="IPR003591">
    <property type="entry name" value="Leu-rich_rpt_typical-subtyp"/>
</dbReference>
<dbReference type="Pfam" id="PF23598">
    <property type="entry name" value="LRR_14"/>
    <property type="match status" value="1"/>
</dbReference>
<accession>A0AAD9PBC0</accession>
<feature type="domain" description="Disease resistance R13L4/SHOC-2-like LRR" evidence="3">
    <location>
        <begin position="70"/>
        <end position="150"/>
    </location>
</feature>
<sequence length="257" mass="28997">MMINATRLRKLRMEIDVDKRSYPGLKRLKIRGRDLMQLPLELFSITELEVLDLSPERESSLAFSVMRVPSAIGRLVNLRVLMLDTNELTELPVELGTLSNLERMSLSNNHLSCLPPGFDRLRNMRSLHAANNAFSEFPTSICQLTELEFLDLSDNKLVAIPDDVSNLTNLQTFLLFMNNLSAVPDSICRLVGLRVLWLGSNNLVELPREFGRLKSLDWGHSHTSSAAIDGNPLRRPPVEVCRHGIDAITSYFAQART</sequence>
<evidence type="ECO:0000256" key="2">
    <source>
        <dbReference type="ARBA" id="ARBA00022737"/>
    </source>
</evidence>
<dbReference type="InterPro" id="IPR001611">
    <property type="entry name" value="Leu-rich_rpt"/>
</dbReference>
<dbReference type="PROSITE" id="PS51450">
    <property type="entry name" value="LRR"/>
    <property type="match status" value="1"/>
</dbReference>
<dbReference type="SUPFAM" id="SSF52058">
    <property type="entry name" value="L domain-like"/>
    <property type="match status" value="1"/>
</dbReference>
<dbReference type="PANTHER" id="PTHR48051:SF54">
    <property type="entry name" value="LEUCINE-RICH REPEAT-CONTAINING PROTEIN"/>
    <property type="match status" value="1"/>
</dbReference>
<dbReference type="EMBL" id="JAODUO010000048">
    <property type="protein sequence ID" value="KAK2191645.1"/>
    <property type="molecule type" value="Genomic_DNA"/>
</dbReference>
<proteinExistence type="predicted"/>
<dbReference type="AlphaFoldDB" id="A0AAD9PBC0"/>
<dbReference type="InterPro" id="IPR055414">
    <property type="entry name" value="LRR_R13L4/SHOC2-like"/>
</dbReference>
<dbReference type="GO" id="GO:0005737">
    <property type="term" value="C:cytoplasm"/>
    <property type="evidence" value="ECO:0007669"/>
    <property type="project" value="TreeGrafter"/>
</dbReference>
<protein>
    <recommendedName>
        <fullName evidence="3">Disease resistance R13L4/SHOC-2-like LRR domain-containing protein</fullName>
    </recommendedName>
</protein>
<dbReference type="PANTHER" id="PTHR48051">
    <property type="match status" value="1"/>
</dbReference>
<organism evidence="4 5">
    <name type="scientific">Ridgeia piscesae</name>
    <name type="common">Tubeworm</name>
    <dbReference type="NCBI Taxonomy" id="27915"/>
    <lineage>
        <taxon>Eukaryota</taxon>
        <taxon>Metazoa</taxon>
        <taxon>Spiralia</taxon>
        <taxon>Lophotrochozoa</taxon>
        <taxon>Annelida</taxon>
        <taxon>Polychaeta</taxon>
        <taxon>Sedentaria</taxon>
        <taxon>Canalipalpata</taxon>
        <taxon>Sabellida</taxon>
        <taxon>Siboglinidae</taxon>
        <taxon>Ridgeia</taxon>
    </lineage>
</organism>
<dbReference type="InterPro" id="IPR032675">
    <property type="entry name" value="LRR_dom_sf"/>
</dbReference>
<comment type="caution">
    <text evidence="4">The sequence shown here is derived from an EMBL/GenBank/DDBJ whole genome shotgun (WGS) entry which is preliminary data.</text>
</comment>
<dbReference type="InterPro" id="IPR050216">
    <property type="entry name" value="LRR_domain-containing"/>
</dbReference>
<keyword evidence="2" id="KW-0677">Repeat</keyword>
<dbReference type="Proteomes" id="UP001209878">
    <property type="component" value="Unassembled WGS sequence"/>
</dbReference>
<dbReference type="SMART" id="SM00369">
    <property type="entry name" value="LRR_TYP"/>
    <property type="match status" value="6"/>
</dbReference>
<evidence type="ECO:0000313" key="4">
    <source>
        <dbReference type="EMBL" id="KAK2191645.1"/>
    </source>
</evidence>
<evidence type="ECO:0000256" key="1">
    <source>
        <dbReference type="ARBA" id="ARBA00022614"/>
    </source>
</evidence>
<dbReference type="Gene3D" id="3.80.10.10">
    <property type="entry name" value="Ribonuclease Inhibitor"/>
    <property type="match status" value="1"/>
</dbReference>
<evidence type="ECO:0000259" key="3">
    <source>
        <dbReference type="Pfam" id="PF23598"/>
    </source>
</evidence>
<keyword evidence="1" id="KW-0433">Leucine-rich repeat</keyword>
<keyword evidence="5" id="KW-1185">Reference proteome</keyword>
<gene>
    <name evidence="4" type="ORF">NP493_48g02031</name>
</gene>
<dbReference type="PRINTS" id="PR00019">
    <property type="entry name" value="LEURICHRPT"/>
</dbReference>
<evidence type="ECO:0000313" key="5">
    <source>
        <dbReference type="Proteomes" id="UP001209878"/>
    </source>
</evidence>
<name>A0AAD9PBC0_RIDPI</name>
<reference evidence="4" key="1">
    <citation type="journal article" date="2023" name="Mol. Biol. Evol.">
        <title>Third-Generation Sequencing Reveals the Adaptive Role of the Epigenome in Three Deep-Sea Polychaetes.</title>
        <authorList>
            <person name="Perez M."/>
            <person name="Aroh O."/>
            <person name="Sun Y."/>
            <person name="Lan Y."/>
            <person name="Juniper S.K."/>
            <person name="Young C.R."/>
            <person name="Angers B."/>
            <person name="Qian P.Y."/>
        </authorList>
    </citation>
    <scope>NUCLEOTIDE SEQUENCE</scope>
    <source>
        <strain evidence="4">R07B-5</strain>
    </source>
</reference>
<dbReference type="Pfam" id="PF00560">
    <property type="entry name" value="LRR_1"/>
    <property type="match status" value="1"/>
</dbReference>